<organism evidence="1 2">
    <name type="scientific">Croceifilum oryzae</name>
    <dbReference type="NCBI Taxonomy" id="1553429"/>
    <lineage>
        <taxon>Bacteria</taxon>
        <taxon>Bacillati</taxon>
        <taxon>Bacillota</taxon>
        <taxon>Bacilli</taxon>
        <taxon>Bacillales</taxon>
        <taxon>Thermoactinomycetaceae</taxon>
        <taxon>Croceifilum</taxon>
    </lineage>
</organism>
<comment type="caution">
    <text evidence="1">The sequence shown here is derived from an EMBL/GenBank/DDBJ whole genome shotgun (WGS) entry which is preliminary data.</text>
</comment>
<dbReference type="Proteomes" id="UP001238450">
    <property type="component" value="Unassembled WGS sequence"/>
</dbReference>
<protein>
    <submittedName>
        <fullName evidence="1">Fe-S protein YdhL (DUF1289 family)</fullName>
    </submittedName>
</protein>
<reference evidence="1 2" key="1">
    <citation type="submission" date="2023-07" db="EMBL/GenBank/DDBJ databases">
        <title>Genomic Encyclopedia of Type Strains, Phase IV (KMG-IV): sequencing the most valuable type-strain genomes for metagenomic binning, comparative biology and taxonomic classification.</title>
        <authorList>
            <person name="Goeker M."/>
        </authorList>
    </citation>
    <scope>NUCLEOTIDE SEQUENCE [LARGE SCALE GENOMIC DNA]</scope>
    <source>
        <strain evidence="1 2">DSM 46876</strain>
    </source>
</reference>
<keyword evidence="2" id="KW-1185">Reference proteome</keyword>
<accession>A0AAJ1WU62</accession>
<dbReference type="AlphaFoldDB" id="A0AAJ1WU62"/>
<dbReference type="RefSeq" id="WP_307254658.1">
    <property type="nucleotide sequence ID" value="NZ_JAUSUV010000017.1"/>
</dbReference>
<dbReference type="EMBL" id="JAUSUV010000017">
    <property type="protein sequence ID" value="MDQ0418738.1"/>
    <property type="molecule type" value="Genomic_DNA"/>
</dbReference>
<name>A0AAJ1WU62_9BACL</name>
<proteinExistence type="predicted"/>
<gene>
    <name evidence="1" type="ORF">J2Z48_002942</name>
</gene>
<sequence>MVIKVASEWLMMSDEEKMERLKDCAERTQQKNARRIKSVA</sequence>
<evidence type="ECO:0000313" key="1">
    <source>
        <dbReference type="EMBL" id="MDQ0418738.1"/>
    </source>
</evidence>
<evidence type="ECO:0000313" key="2">
    <source>
        <dbReference type="Proteomes" id="UP001238450"/>
    </source>
</evidence>